<dbReference type="Proteomes" id="UP000887580">
    <property type="component" value="Unplaced"/>
</dbReference>
<name>A0AC35G4M8_9BILA</name>
<evidence type="ECO:0000313" key="2">
    <source>
        <dbReference type="WBParaSite" id="PS1159_v2.g23563.t1"/>
    </source>
</evidence>
<proteinExistence type="predicted"/>
<evidence type="ECO:0000313" key="1">
    <source>
        <dbReference type="Proteomes" id="UP000887580"/>
    </source>
</evidence>
<dbReference type="WBParaSite" id="PS1159_v2.g23563.t1">
    <property type="protein sequence ID" value="PS1159_v2.g23563.t1"/>
    <property type="gene ID" value="PS1159_v2.g23563"/>
</dbReference>
<protein>
    <submittedName>
        <fullName evidence="2">Uncharacterized protein</fullName>
    </submittedName>
</protein>
<reference evidence="2" key="1">
    <citation type="submission" date="2022-11" db="UniProtKB">
        <authorList>
            <consortium name="WormBaseParasite"/>
        </authorList>
    </citation>
    <scope>IDENTIFICATION</scope>
</reference>
<sequence>MYRQQAGKPETKAIVLDADDLIEFSYEYFFHHPDFDNPSVNQASHFEPIPTVVSPDLQEDISSISPSSNENTVSTENVSSLGTVNSIAETLPSQNVFKNETKSQFLSELYFSNKEYMDNEFEKITRNETFDFYGDNILERFSTPKNIACLVLLKKQQLMEYDVKINKIVRDVCQSTLVDAVAAVKQSFPATNIEDINQASHELSMAVTQKEVEDVIKRTRCQWIQSMGNENRIPEEVIQHFPALLQDASLLKYDFTFMMENVHKLPVFNVKNSLRSYSAAIISLSKDYKIIGQEDVVDENDLYESLKLLIQLVRQYIKKTDLCQIQRIVAESEGSPSVDAMTQKRRNIGQTSPMIFIIDLFPNKKFYISTDDVALKINGDFGDALQSLVELHYIFNLQYAKEMEHVNMLLEHFSNMNLKKMPKARSNLFLDLKAKLQ</sequence>
<organism evidence="1 2">
    <name type="scientific">Panagrolaimus sp. PS1159</name>
    <dbReference type="NCBI Taxonomy" id="55785"/>
    <lineage>
        <taxon>Eukaryota</taxon>
        <taxon>Metazoa</taxon>
        <taxon>Ecdysozoa</taxon>
        <taxon>Nematoda</taxon>
        <taxon>Chromadorea</taxon>
        <taxon>Rhabditida</taxon>
        <taxon>Tylenchina</taxon>
        <taxon>Panagrolaimomorpha</taxon>
        <taxon>Panagrolaimoidea</taxon>
        <taxon>Panagrolaimidae</taxon>
        <taxon>Panagrolaimus</taxon>
    </lineage>
</organism>
<accession>A0AC35G4M8</accession>